<feature type="compositionally biased region" description="Low complexity" evidence="1">
    <location>
        <begin position="190"/>
        <end position="201"/>
    </location>
</feature>
<proteinExistence type="predicted"/>
<feature type="compositionally biased region" description="Low complexity" evidence="1">
    <location>
        <begin position="120"/>
        <end position="134"/>
    </location>
</feature>
<feature type="compositionally biased region" description="Gly residues" evidence="1">
    <location>
        <begin position="174"/>
        <end position="183"/>
    </location>
</feature>
<evidence type="ECO:0000313" key="2">
    <source>
        <dbReference type="EMBL" id="GAA3037564.1"/>
    </source>
</evidence>
<organism evidence="2 3">
    <name type="scientific">Streptosporangium longisporum</name>
    <dbReference type="NCBI Taxonomy" id="46187"/>
    <lineage>
        <taxon>Bacteria</taxon>
        <taxon>Bacillati</taxon>
        <taxon>Actinomycetota</taxon>
        <taxon>Actinomycetes</taxon>
        <taxon>Streptosporangiales</taxon>
        <taxon>Streptosporangiaceae</taxon>
        <taxon>Streptosporangium</taxon>
    </lineage>
</organism>
<reference evidence="3" key="1">
    <citation type="journal article" date="2019" name="Int. J. Syst. Evol. Microbiol.">
        <title>The Global Catalogue of Microorganisms (GCM) 10K type strain sequencing project: providing services to taxonomists for standard genome sequencing and annotation.</title>
        <authorList>
            <consortium name="The Broad Institute Genomics Platform"/>
            <consortium name="The Broad Institute Genome Sequencing Center for Infectious Disease"/>
            <person name="Wu L."/>
            <person name="Ma J."/>
        </authorList>
    </citation>
    <scope>NUCLEOTIDE SEQUENCE [LARGE SCALE GENOMIC DNA]</scope>
    <source>
        <strain evidence="3">JCM 3106</strain>
    </source>
</reference>
<feature type="compositionally biased region" description="Low complexity" evidence="1">
    <location>
        <begin position="410"/>
        <end position="422"/>
    </location>
</feature>
<feature type="region of interest" description="Disordered" evidence="1">
    <location>
        <begin position="1"/>
        <end position="50"/>
    </location>
</feature>
<feature type="region of interest" description="Disordered" evidence="1">
    <location>
        <begin position="382"/>
        <end position="438"/>
    </location>
</feature>
<evidence type="ECO:0000256" key="1">
    <source>
        <dbReference type="SAM" id="MobiDB-lite"/>
    </source>
</evidence>
<dbReference type="RefSeq" id="WP_344906167.1">
    <property type="nucleotide sequence ID" value="NZ_BAAAWD010000027.1"/>
</dbReference>
<dbReference type="EMBL" id="BAAAWD010000027">
    <property type="protein sequence ID" value="GAA3037564.1"/>
    <property type="molecule type" value="Genomic_DNA"/>
</dbReference>
<sequence>MTSNDDTETMTAADEPIASETAAAVPAEHPAPAPEPQDDVDDYDDEPGGIPAAHLAAGGLSASATAVASLYQLLGLPGLIGGGVLAGGSAVAYVRHRYQARQRSMAGVSWEAGRGGQGGRRSSASGGSVFGALRSEGRSSRVGGLLGGRGGRSRSGGLGGPGAFGGRSRRSGSAGPGLGGLFGGDRSRGRASGTSRSTGSTGSTGSGSGRRPTGSGSKTKAGRPDGPVAAARNFAASRVRKNRSRSARTPAWKDTRGAQMVESARQRAGAARNFAASRVRQARERSRAQMAATWKDSRGAQMVASARRVLGPKARRLGAWADRRTGARVSTAWAAVRGAGSFTVARRRAVSALGTWDAQVTASVVALVALLVEQVRRLWGRTTTAPQDGQDGQETAHDTDTDTKEDTDQEPAPQLQQGPQQEPQEEPVVHGDSPTEPSITATVVCPRCGASHEVTVPPGQAKAVVTCTCGYSITFWRISAEVAQAASSPRSVVMADRARTVTATRIYRRGRFMSANPLAAAAAEVNAVAAAHSPEDMWTVARELDQLHEVPANIAMAVRTYTMRLQGEYPVDPAVVDAIHELYQGLAQLVPVAEEIAVMFRTAHAEDLKREEAPRTNEQLWDVGRI</sequence>
<accession>A0ABP6LD16</accession>
<feature type="compositionally biased region" description="Polar residues" evidence="1">
    <location>
        <begin position="382"/>
        <end position="393"/>
    </location>
</feature>
<feature type="region of interest" description="Disordered" evidence="1">
    <location>
        <begin position="109"/>
        <end position="259"/>
    </location>
</feature>
<dbReference type="Proteomes" id="UP001499930">
    <property type="component" value="Unassembled WGS sequence"/>
</dbReference>
<gene>
    <name evidence="2" type="ORF">GCM10017559_76800</name>
</gene>
<feature type="compositionally biased region" description="Basic and acidic residues" evidence="1">
    <location>
        <begin position="394"/>
        <end position="406"/>
    </location>
</feature>
<protein>
    <submittedName>
        <fullName evidence="2">Uncharacterized protein</fullName>
    </submittedName>
</protein>
<feature type="compositionally biased region" description="Acidic residues" evidence="1">
    <location>
        <begin position="36"/>
        <end position="47"/>
    </location>
</feature>
<feature type="compositionally biased region" description="Gly residues" evidence="1">
    <location>
        <begin position="144"/>
        <end position="165"/>
    </location>
</feature>
<keyword evidence="3" id="KW-1185">Reference proteome</keyword>
<feature type="compositionally biased region" description="Low complexity" evidence="1">
    <location>
        <begin position="209"/>
        <end position="219"/>
    </location>
</feature>
<evidence type="ECO:0000313" key="3">
    <source>
        <dbReference type="Proteomes" id="UP001499930"/>
    </source>
</evidence>
<name>A0ABP6LD16_9ACTN</name>
<comment type="caution">
    <text evidence="2">The sequence shown here is derived from an EMBL/GenBank/DDBJ whole genome shotgun (WGS) entry which is preliminary data.</text>
</comment>